<sequence length="364" mass="38490">MTSGLPHPHPPGAGMKASGPPGKQPLAEPPGPKVRTTRVKMSLLLRCLLLLWLPALQVSADWCYNNATCGPSTWVTLGMCNGTKQSPININSSAAVYNASLGAFSFTGYDNVSSMVSITNNGHSVEVELGEGVSISGGGLPDNYVALQFHFHWGNNVTNPGSEHRLDGMQFPMELHIVHTRKGVNLTTATSDPQGIAVLGFFINVAPVNVDSTGLSNILKNISTTNSKISNPGLHISINTLLSGVDLTQYFRYSGSLTTPNCSESVIWTVFKNPILLPSSLINALPATLLNAQNVPLVNVFRPPQPLNSRQVMTSVKTASTTTGPTSSSSTTKSSSGQDATRLPSLSGLTALTLAVLVSLLFRN</sequence>
<dbReference type="GO" id="GO:0008270">
    <property type="term" value="F:zinc ion binding"/>
    <property type="evidence" value="ECO:0007669"/>
    <property type="project" value="UniProtKB-UniRule"/>
</dbReference>
<dbReference type="GO" id="GO:0004089">
    <property type="term" value="F:carbonate dehydratase activity"/>
    <property type="evidence" value="ECO:0007669"/>
    <property type="project" value="UniProtKB-UniRule"/>
</dbReference>
<dbReference type="PANTHER" id="PTHR18952:SF200">
    <property type="entry name" value="CARBONIC ANHYDRASE"/>
    <property type="match status" value="1"/>
</dbReference>
<dbReference type="SUPFAM" id="SSF51069">
    <property type="entry name" value="Carbonic anhydrase"/>
    <property type="match status" value="1"/>
</dbReference>
<evidence type="ECO:0000256" key="7">
    <source>
        <dbReference type="RuleBase" id="RU367011"/>
    </source>
</evidence>
<dbReference type="AlphaFoldDB" id="A0A8C4SFA0"/>
<dbReference type="Gene3D" id="3.10.200.10">
    <property type="entry name" value="Alpha carbonic anhydrase"/>
    <property type="match status" value="1"/>
</dbReference>
<dbReference type="Proteomes" id="UP000694620">
    <property type="component" value="Chromosome 12"/>
</dbReference>
<comment type="function">
    <text evidence="7">Reversible hydration of carbon dioxide.</text>
</comment>
<dbReference type="PANTHER" id="PTHR18952">
    <property type="entry name" value="CARBONIC ANHYDRASE"/>
    <property type="match status" value="1"/>
</dbReference>
<dbReference type="PROSITE" id="PS00162">
    <property type="entry name" value="ALPHA_CA_1"/>
    <property type="match status" value="1"/>
</dbReference>
<protein>
    <recommendedName>
        <fullName evidence="2 7">Carbonic anhydrase</fullName>
        <ecNumber evidence="2 7">4.2.1.1</ecNumber>
    </recommendedName>
</protein>
<reference evidence="10" key="1">
    <citation type="submission" date="2021-06" db="EMBL/GenBank/DDBJ databases">
        <authorList>
            <consortium name="Wellcome Sanger Institute Data Sharing"/>
        </authorList>
    </citation>
    <scope>NUCLEOTIDE SEQUENCE [LARGE SCALE GENOMIC DNA]</scope>
</reference>
<evidence type="ECO:0000256" key="8">
    <source>
        <dbReference type="SAM" id="MobiDB-lite"/>
    </source>
</evidence>
<proteinExistence type="inferred from homology"/>
<keyword evidence="4 7" id="KW-0862">Zinc</keyword>
<reference evidence="10" key="3">
    <citation type="submission" date="2025-09" db="UniProtKB">
        <authorList>
            <consortium name="Ensembl"/>
        </authorList>
    </citation>
    <scope>IDENTIFICATION</scope>
</reference>
<dbReference type="InterPro" id="IPR023561">
    <property type="entry name" value="Carbonic_anhydrase_a-class"/>
</dbReference>
<evidence type="ECO:0000256" key="4">
    <source>
        <dbReference type="ARBA" id="ARBA00022833"/>
    </source>
</evidence>
<keyword evidence="6 7" id="KW-0456">Lyase</keyword>
<name>A0A8C4SFA0_ERPCA</name>
<dbReference type="PROSITE" id="PS51144">
    <property type="entry name" value="ALPHA_CA_2"/>
    <property type="match status" value="1"/>
</dbReference>
<comment type="catalytic activity">
    <reaction evidence="7">
        <text>hydrogencarbonate + H(+) = CO2 + H2O</text>
        <dbReference type="Rhea" id="RHEA:10748"/>
        <dbReference type="ChEBI" id="CHEBI:15377"/>
        <dbReference type="ChEBI" id="CHEBI:15378"/>
        <dbReference type="ChEBI" id="CHEBI:16526"/>
        <dbReference type="ChEBI" id="CHEBI:17544"/>
        <dbReference type="EC" id="4.2.1.1"/>
    </reaction>
</comment>
<keyword evidence="11" id="KW-1185">Reference proteome</keyword>
<dbReference type="InterPro" id="IPR036398">
    <property type="entry name" value="CA_dom_sf"/>
</dbReference>
<dbReference type="SMART" id="SM01057">
    <property type="entry name" value="Carb_anhydrase"/>
    <property type="match status" value="1"/>
</dbReference>
<evidence type="ECO:0000256" key="3">
    <source>
        <dbReference type="ARBA" id="ARBA00022723"/>
    </source>
</evidence>
<evidence type="ECO:0000313" key="10">
    <source>
        <dbReference type="Ensembl" id="ENSECRP00000015980.1"/>
    </source>
</evidence>
<keyword evidence="3 7" id="KW-0479">Metal-binding</keyword>
<dbReference type="InterPro" id="IPR001148">
    <property type="entry name" value="CA_dom"/>
</dbReference>
<organism evidence="10 11">
    <name type="scientific">Erpetoichthys calabaricus</name>
    <name type="common">Rope fish</name>
    <name type="synonym">Calamoichthys calabaricus</name>
    <dbReference type="NCBI Taxonomy" id="27687"/>
    <lineage>
        <taxon>Eukaryota</taxon>
        <taxon>Metazoa</taxon>
        <taxon>Chordata</taxon>
        <taxon>Craniata</taxon>
        <taxon>Vertebrata</taxon>
        <taxon>Euteleostomi</taxon>
        <taxon>Actinopterygii</taxon>
        <taxon>Polypteriformes</taxon>
        <taxon>Polypteridae</taxon>
        <taxon>Erpetoichthys</taxon>
    </lineage>
</organism>
<dbReference type="EC" id="4.2.1.1" evidence="2 7"/>
<gene>
    <name evidence="10" type="primary">LOC114661738</name>
</gene>
<evidence type="ECO:0000256" key="6">
    <source>
        <dbReference type="ARBA" id="ARBA00023239"/>
    </source>
</evidence>
<feature type="region of interest" description="Disordered" evidence="8">
    <location>
        <begin position="1"/>
        <end position="34"/>
    </location>
</feature>
<evidence type="ECO:0000256" key="1">
    <source>
        <dbReference type="ARBA" id="ARBA00010718"/>
    </source>
</evidence>
<keyword evidence="5" id="KW-0325">Glycoprotein</keyword>
<dbReference type="FunFam" id="3.10.200.10:FF:000003">
    <property type="entry name" value="Carbonic anhydrase 12"/>
    <property type="match status" value="1"/>
</dbReference>
<dbReference type="Ensembl" id="ENSECRT00000016266.1">
    <property type="protein sequence ID" value="ENSECRP00000015980.1"/>
    <property type="gene ID" value="ENSECRG00000010667.1"/>
</dbReference>
<dbReference type="GeneTree" id="ENSGT00940000164039"/>
<evidence type="ECO:0000256" key="5">
    <source>
        <dbReference type="ARBA" id="ARBA00023180"/>
    </source>
</evidence>
<feature type="compositionally biased region" description="Low complexity" evidence="8">
    <location>
        <begin position="314"/>
        <end position="336"/>
    </location>
</feature>
<evidence type="ECO:0000256" key="2">
    <source>
        <dbReference type="ARBA" id="ARBA00012925"/>
    </source>
</evidence>
<dbReference type="GO" id="GO:0005886">
    <property type="term" value="C:plasma membrane"/>
    <property type="evidence" value="ECO:0007669"/>
    <property type="project" value="TreeGrafter"/>
</dbReference>
<feature type="region of interest" description="Disordered" evidence="8">
    <location>
        <begin position="309"/>
        <end position="341"/>
    </location>
</feature>
<evidence type="ECO:0000313" key="11">
    <source>
        <dbReference type="Proteomes" id="UP000694620"/>
    </source>
</evidence>
<comment type="similarity">
    <text evidence="1 7">Belongs to the alpha-carbonic anhydrase family.</text>
</comment>
<dbReference type="Pfam" id="PF00194">
    <property type="entry name" value="Carb_anhydrase"/>
    <property type="match status" value="1"/>
</dbReference>
<feature type="domain" description="Alpha-carbonic anhydrase" evidence="9">
    <location>
        <begin position="60"/>
        <end position="316"/>
    </location>
</feature>
<accession>A0A8C4SFA0</accession>
<comment type="cofactor">
    <cofactor evidence="7">
        <name>Zn(2+)</name>
        <dbReference type="ChEBI" id="CHEBI:29105"/>
    </cofactor>
</comment>
<reference evidence="10" key="2">
    <citation type="submission" date="2025-08" db="UniProtKB">
        <authorList>
            <consortium name="Ensembl"/>
        </authorList>
    </citation>
    <scope>IDENTIFICATION</scope>
</reference>
<evidence type="ECO:0000259" key="9">
    <source>
        <dbReference type="PROSITE" id="PS51144"/>
    </source>
</evidence>
<dbReference type="InterPro" id="IPR018338">
    <property type="entry name" value="Carbonic_anhydrase_a-class_CS"/>
</dbReference>